<dbReference type="OrthoDB" id="3178054at2"/>
<gene>
    <name evidence="2" type="ORF">F8A88_01315</name>
</gene>
<sequence>MRMKNEGYRFVTMSSAPVKDGYMDILYHFDKDLDLKHLRLPIKEGEAIPSVSGVYFCAMLAENELQELAGLKFDGLVLDYNRTLLQDSTVTCVPLVNKCKVAERK</sequence>
<dbReference type="InterPro" id="IPR037232">
    <property type="entry name" value="NADH_quin_OxRdtase_su_C/D-like"/>
</dbReference>
<dbReference type="InterPro" id="IPR012179">
    <property type="entry name" value="NiFe-hyd_3_EchD"/>
</dbReference>
<evidence type="ECO:0000259" key="1">
    <source>
        <dbReference type="Pfam" id="PF00329"/>
    </source>
</evidence>
<evidence type="ECO:0000313" key="2">
    <source>
        <dbReference type="EMBL" id="KAB1443841.1"/>
    </source>
</evidence>
<proteinExistence type="predicted"/>
<feature type="domain" description="NADH:ubiquinone oxidoreductase 30kDa subunit" evidence="1">
    <location>
        <begin position="8"/>
        <end position="103"/>
    </location>
</feature>
<keyword evidence="3" id="KW-1185">Reference proteome</keyword>
<protein>
    <submittedName>
        <fullName evidence="2">NADH-quinone oxidoreductase subunit C</fullName>
    </submittedName>
</protein>
<dbReference type="Pfam" id="PF00329">
    <property type="entry name" value="Complex1_30kDa"/>
    <property type="match status" value="1"/>
</dbReference>
<dbReference type="SUPFAM" id="SSF143243">
    <property type="entry name" value="Nqo5-like"/>
    <property type="match status" value="1"/>
</dbReference>
<dbReference type="AlphaFoldDB" id="A0A6N6N889"/>
<comment type="caution">
    <text evidence="2">The sequence shown here is derived from an EMBL/GenBank/DDBJ whole genome shotgun (WGS) entry which is preliminary data.</text>
</comment>
<dbReference type="EMBL" id="WAIE01000001">
    <property type="protein sequence ID" value="KAB1443841.1"/>
    <property type="molecule type" value="Genomic_DNA"/>
</dbReference>
<accession>A0A6N6N889</accession>
<dbReference type="GO" id="GO:0008137">
    <property type="term" value="F:NADH dehydrogenase (ubiquinone) activity"/>
    <property type="evidence" value="ECO:0007669"/>
    <property type="project" value="InterPro"/>
</dbReference>
<reference evidence="2 3" key="1">
    <citation type="journal article" date="2017" name="Int. J. Syst. Evol. Microbiol.">
        <title>Desulfovibrio senegalensis sp. nov., a mesophilic sulfate reducer isolated from marine sediment.</title>
        <authorList>
            <person name="Thioye A."/>
            <person name="Gam Z.B.A."/>
            <person name="Mbengue M."/>
            <person name="Cayol J.L."/>
            <person name="Joseph-Bartoli M."/>
            <person name="Toure-Kane C."/>
            <person name="Labat M."/>
        </authorList>
    </citation>
    <scope>NUCLEOTIDE SEQUENCE [LARGE SCALE GENOMIC DNA]</scope>
    <source>
        <strain evidence="2 3">DSM 101509</strain>
    </source>
</reference>
<dbReference type="Proteomes" id="UP000438699">
    <property type="component" value="Unassembled WGS sequence"/>
</dbReference>
<organism evidence="2 3">
    <name type="scientific">Pseudodesulfovibrio senegalensis</name>
    <dbReference type="NCBI Taxonomy" id="1721087"/>
    <lineage>
        <taxon>Bacteria</taxon>
        <taxon>Pseudomonadati</taxon>
        <taxon>Thermodesulfobacteriota</taxon>
        <taxon>Desulfovibrionia</taxon>
        <taxon>Desulfovibrionales</taxon>
        <taxon>Desulfovibrionaceae</taxon>
    </lineage>
</organism>
<dbReference type="PIRSF" id="PIRSF036585">
    <property type="entry name" value="EchD"/>
    <property type="match status" value="1"/>
</dbReference>
<evidence type="ECO:0000313" key="3">
    <source>
        <dbReference type="Proteomes" id="UP000438699"/>
    </source>
</evidence>
<dbReference type="InterPro" id="IPR001268">
    <property type="entry name" value="NADH_UbQ_OxRdtase_30kDa_su"/>
</dbReference>
<name>A0A6N6N889_9BACT</name>